<reference evidence="2" key="2">
    <citation type="submission" date="2024-04" db="UniProtKB">
        <authorList>
            <consortium name="Ensembl"/>
        </authorList>
    </citation>
    <scope>IDENTIFICATION</scope>
</reference>
<proteinExistence type="predicted"/>
<feature type="region of interest" description="Disordered" evidence="1">
    <location>
        <begin position="33"/>
        <end position="87"/>
    </location>
</feature>
<feature type="compositionally biased region" description="Basic and acidic residues" evidence="1">
    <location>
        <begin position="33"/>
        <end position="42"/>
    </location>
</feature>
<sequence>MMQQRRQRRQKPGGGPWSTSLWGVQLSWRSHWESSHGGELKGTKQRRMTTRTTLKEAWPTPPSASPRTPPAEPRPAFIPMMRRKVAQ</sequence>
<organism evidence="2">
    <name type="scientific">Gasterosteus aculeatus</name>
    <name type="common">Three-spined stickleback</name>
    <dbReference type="NCBI Taxonomy" id="69293"/>
    <lineage>
        <taxon>Eukaryota</taxon>
        <taxon>Metazoa</taxon>
        <taxon>Chordata</taxon>
        <taxon>Craniata</taxon>
        <taxon>Vertebrata</taxon>
        <taxon>Euteleostomi</taxon>
        <taxon>Actinopterygii</taxon>
        <taxon>Neopterygii</taxon>
        <taxon>Teleostei</taxon>
        <taxon>Neoteleostei</taxon>
        <taxon>Acanthomorphata</taxon>
        <taxon>Eupercaria</taxon>
        <taxon>Perciformes</taxon>
        <taxon>Cottioidei</taxon>
        <taxon>Gasterosteales</taxon>
        <taxon>Gasterosteidae</taxon>
        <taxon>Gasterosteus</taxon>
    </lineage>
</organism>
<feature type="compositionally biased region" description="Pro residues" evidence="1">
    <location>
        <begin position="59"/>
        <end position="73"/>
    </location>
</feature>
<feature type="compositionally biased region" description="Basic residues" evidence="1">
    <location>
        <begin position="1"/>
        <end position="11"/>
    </location>
</feature>
<dbReference type="Bgee" id="ENSGACG00000012075">
    <property type="expression patterns" value="Expressed in spleen and 2 other cell types or tissues"/>
</dbReference>
<dbReference type="AlphaFoldDB" id="G3PEF1"/>
<feature type="region of interest" description="Disordered" evidence="1">
    <location>
        <begin position="1"/>
        <end position="20"/>
    </location>
</feature>
<reference evidence="2" key="1">
    <citation type="submission" date="2006-01" db="EMBL/GenBank/DDBJ databases">
        <authorList>
            <person name="Lindblad-Toh K."/>
            <person name="Mauceli E."/>
            <person name="Grabherr M."/>
            <person name="Chang J.L."/>
            <person name="Lander E.S."/>
        </authorList>
    </citation>
    <scope>NUCLEOTIDE SEQUENCE [LARGE SCALE GENOMIC DNA]</scope>
</reference>
<evidence type="ECO:0000313" key="2">
    <source>
        <dbReference type="Ensembl" id="ENSGACP00000015975.1"/>
    </source>
</evidence>
<accession>G3PEF1</accession>
<evidence type="ECO:0000256" key="1">
    <source>
        <dbReference type="SAM" id="MobiDB-lite"/>
    </source>
</evidence>
<dbReference type="InParanoid" id="G3PEF1"/>
<name>G3PEF1_GASAC</name>
<dbReference type="Ensembl" id="ENSGACT00000016006.1">
    <property type="protein sequence ID" value="ENSGACP00000015975.1"/>
    <property type="gene ID" value="ENSGACG00000012075.1"/>
</dbReference>
<protein>
    <submittedName>
        <fullName evidence="2">Uncharacterized protein</fullName>
    </submittedName>
</protein>